<feature type="chain" id="PRO_5039934240" evidence="10">
    <location>
        <begin position="25"/>
        <end position="552"/>
    </location>
</feature>
<dbReference type="GO" id="GO:0046373">
    <property type="term" value="P:L-arabinose metabolic process"/>
    <property type="evidence" value="ECO:0007669"/>
    <property type="project" value="InterPro"/>
</dbReference>
<dbReference type="Proteomes" id="UP001084197">
    <property type="component" value="Unassembled WGS sequence"/>
</dbReference>
<dbReference type="Gene3D" id="2.80.10.50">
    <property type="match status" value="1"/>
</dbReference>
<dbReference type="InterPro" id="IPR023296">
    <property type="entry name" value="Glyco_hydro_beta-prop_sf"/>
</dbReference>
<evidence type="ECO:0000256" key="6">
    <source>
        <dbReference type="PIRSR" id="PIRSR606710-2"/>
    </source>
</evidence>
<evidence type="ECO:0000256" key="9">
    <source>
        <dbReference type="SAM" id="Phobius"/>
    </source>
</evidence>
<dbReference type="PANTHER" id="PTHR43772:SF2">
    <property type="entry name" value="PUTATIVE (AFU_ORTHOLOGUE AFUA_2G04480)-RELATED"/>
    <property type="match status" value="1"/>
</dbReference>
<dbReference type="GO" id="GO:0046556">
    <property type="term" value="F:alpha-L-arabinofuranosidase activity"/>
    <property type="evidence" value="ECO:0007669"/>
    <property type="project" value="InterPro"/>
</dbReference>
<dbReference type="InterPro" id="IPR052176">
    <property type="entry name" value="Glycosyl_Hydrlase_43_Enz"/>
</dbReference>
<proteinExistence type="inferred from homology"/>
<keyword evidence="3 7" id="KW-0378">Hydrolase</keyword>
<keyword evidence="9" id="KW-0472">Membrane</keyword>
<name>A0A9J6REE7_9BACI</name>
<dbReference type="AlphaFoldDB" id="A0A9J6REE7"/>
<keyword evidence="4" id="KW-0119">Carbohydrate metabolism</keyword>
<evidence type="ECO:0000256" key="1">
    <source>
        <dbReference type="ARBA" id="ARBA00009865"/>
    </source>
</evidence>
<evidence type="ECO:0000256" key="2">
    <source>
        <dbReference type="ARBA" id="ARBA00022651"/>
    </source>
</evidence>
<dbReference type="Pfam" id="PF04616">
    <property type="entry name" value="Glyco_hydro_43"/>
    <property type="match status" value="1"/>
</dbReference>
<protein>
    <submittedName>
        <fullName evidence="12">Family 43 glycosylhydrolase</fullName>
    </submittedName>
</protein>
<keyword evidence="9" id="KW-1133">Transmembrane helix</keyword>
<gene>
    <name evidence="12" type="ORF">OWO01_11050</name>
</gene>
<keyword evidence="2" id="KW-0858">Xylan degradation</keyword>
<evidence type="ECO:0000256" key="5">
    <source>
        <dbReference type="ARBA" id="ARBA00023295"/>
    </source>
</evidence>
<keyword evidence="13" id="KW-1185">Reference proteome</keyword>
<dbReference type="InterPro" id="IPR007934">
    <property type="entry name" value="AbfB_ABD"/>
</dbReference>
<dbReference type="SUPFAM" id="SSF110221">
    <property type="entry name" value="AbfB domain"/>
    <property type="match status" value="1"/>
</dbReference>
<evidence type="ECO:0000256" key="7">
    <source>
        <dbReference type="RuleBase" id="RU361187"/>
    </source>
</evidence>
<keyword evidence="5 7" id="KW-0326">Glycosidase</keyword>
<keyword evidence="2" id="KW-0624">Polysaccharide degradation</keyword>
<evidence type="ECO:0000256" key="4">
    <source>
        <dbReference type="ARBA" id="ARBA00023277"/>
    </source>
</evidence>
<accession>A0A9J6REE7</accession>
<reference evidence="12" key="1">
    <citation type="submission" date="2022-11" db="EMBL/GenBank/DDBJ databases">
        <title>WGS of Natronobacillus azotifigens 24KS-1, an anaerobic diazotrophic haloalkaliphile from soda-rich habitats.</title>
        <authorList>
            <person name="Sorokin D.Y."/>
            <person name="Merkel A.Y."/>
        </authorList>
    </citation>
    <scope>NUCLEOTIDE SEQUENCE</scope>
    <source>
        <strain evidence="12">24KS-1</strain>
    </source>
</reference>
<keyword evidence="10" id="KW-0732">Signal</keyword>
<sequence length="552" mass="61754">MKKKLLLTMIGVLLFLSLPSSNHADGNPVIKDRYSADPAAIVHDGKVYLYTGQDEATPNDNFFVLKKWSIYSSTDLNDWQYEGSLERTAFTWGMHDTAWASQAIERDGNFYWYTTVRNNSSVAPGYAIGVAVSDHPVHGWKDALGEPLVSSAMTDSPAGMGNDPWDVIDPTVFIDDDGQAYLYWGNTHLYYAKLKENMIELDGDIVQVEIHNMPGTFTEGPYLHKYQDQYYMTYAMNYPEEIGYATSDSPEGPWEFGGKIMDRIPNSGTSHPAVLEFENEWYFIYHNTALPGGGEYNRSVAIERLHYYEDGSIAKITPTASGVSGSSSLIQPLNSDLALRQLAIALRLAEVNETSFDFRWYESSSLLETGDNYVSYQSENNPGIYLVRHENGLRLEKNDGSEEFAERATFHKTVGLADANAYSLQTYGDDMYIAIIHGNSIGLVSEADLVDPADATFTIEDGEEIIPPQPVTESETDPVDEEELQEEQTVNEDADQEEPVEFTDETEEEEENSLLLTVLVLSALVVIAIAFFVTKQNNIKTTTKESNNKKDE</sequence>
<organism evidence="12 13">
    <name type="scientific">Natronobacillus azotifigens</name>
    <dbReference type="NCBI Taxonomy" id="472978"/>
    <lineage>
        <taxon>Bacteria</taxon>
        <taxon>Bacillati</taxon>
        <taxon>Bacillota</taxon>
        <taxon>Bacilli</taxon>
        <taxon>Bacillales</taxon>
        <taxon>Bacillaceae</taxon>
        <taxon>Natronobacillus</taxon>
    </lineage>
</organism>
<dbReference type="CDD" id="cd18618">
    <property type="entry name" value="GH43_Xsa43E-like"/>
    <property type="match status" value="1"/>
</dbReference>
<feature type="compositionally biased region" description="Acidic residues" evidence="8">
    <location>
        <begin position="474"/>
        <end position="509"/>
    </location>
</feature>
<evidence type="ECO:0000313" key="12">
    <source>
        <dbReference type="EMBL" id="MCZ0703758.1"/>
    </source>
</evidence>
<evidence type="ECO:0000313" key="13">
    <source>
        <dbReference type="Proteomes" id="UP001084197"/>
    </source>
</evidence>
<comment type="caution">
    <text evidence="12">The sequence shown here is derived from an EMBL/GenBank/DDBJ whole genome shotgun (WGS) entry which is preliminary data.</text>
</comment>
<keyword evidence="9" id="KW-0812">Transmembrane</keyword>
<dbReference type="EMBL" id="JAPRAT010000022">
    <property type="protein sequence ID" value="MCZ0703758.1"/>
    <property type="molecule type" value="Genomic_DNA"/>
</dbReference>
<feature type="signal peptide" evidence="10">
    <location>
        <begin position="1"/>
        <end position="24"/>
    </location>
</feature>
<dbReference type="RefSeq" id="WP_268780523.1">
    <property type="nucleotide sequence ID" value="NZ_JAPRAT010000022.1"/>
</dbReference>
<feature type="region of interest" description="Disordered" evidence="8">
    <location>
        <begin position="463"/>
        <end position="509"/>
    </location>
</feature>
<comment type="similarity">
    <text evidence="1 7">Belongs to the glycosyl hydrolase 43 family.</text>
</comment>
<dbReference type="Pfam" id="PF05270">
    <property type="entry name" value="AbfB"/>
    <property type="match status" value="1"/>
</dbReference>
<feature type="domain" description="Alpha-L-arabinofuranosidase B arabinose-binding" evidence="11">
    <location>
        <begin position="361"/>
        <end position="457"/>
    </location>
</feature>
<evidence type="ECO:0000259" key="11">
    <source>
        <dbReference type="Pfam" id="PF05270"/>
    </source>
</evidence>
<dbReference type="InterPro" id="IPR036195">
    <property type="entry name" value="AbfB_ABD_sf"/>
</dbReference>
<evidence type="ECO:0000256" key="10">
    <source>
        <dbReference type="SAM" id="SignalP"/>
    </source>
</evidence>
<dbReference type="GO" id="GO:0045493">
    <property type="term" value="P:xylan catabolic process"/>
    <property type="evidence" value="ECO:0007669"/>
    <property type="project" value="UniProtKB-KW"/>
</dbReference>
<dbReference type="Gene3D" id="2.115.10.20">
    <property type="entry name" value="Glycosyl hydrolase domain, family 43"/>
    <property type="match status" value="1"/>
</dbReference>
<evidence type="ECO:0000256" key="8">
    <source>
        <dbReference type="SAM" id="MobiDB-lite"/>
    </source>
</evidence>
<feature type="transmembrane region" description="Helical" evidence="9">
    <location>
        <begin position="514"/>
        <end position="534"/>
    </location>
</feature>
<feature type="site" description="Important for catalytic activity, responsible for pKa modulation of the active site Glu and correct orientation of both the proton donor and substrate" evidence="6">
    <location>
        <position position="169"/>
    </location>
</feature>
<evidence type="ECO:0000256" key="3">
    <source>
        <dbReference type="ARBA" id="ARBA00022801"/>
    </source>
</evidence>
<dbReference type="SUPFAM" id="SSF75005">
    <property type="entry name" value="Arabinanase/levansucrase/invertase"/>
    <property type="match status" value="1"/>
</dbReference>
<dbReference type="PANTHER" id="PTHR43772">
    <property type="entry name" value="ENDO-1,4-BETA-XYLANASE"/>
    <property type="match status" value="1"/>
</dbReference>
<dbReference type="InterPro" id="IPR006710">
    <property type="entry name" value="Glyco_hydro_43"/>
</dbReference>